<feature type="compositionally biased region" description="Basic and acidic residues" evidence="1">
    <location>
        <begin position="1"/>
        <end position="11"/>
    </location>
</feature>
<evidence type="ECO:0008006" key="4">
    <source>
        <dbReference type="Google" id="ProtNLM"/>
    </source>
</evidence>
<accession>A0A225ST22</accession>
<dbReference type="EMBL" id="NJGV01000013">
    <property type="protein sequence ID" value="OWY33947.1"/>
    <property type="molecule type" value="Genomic_DNA"/>
</dbReference>
<dbReference type="Proteomes" id="UP000214747">
    <property type="component" value="Unassembled WGS sequence"/>
</dbReference>
<name>A0A225ST22_9BURK</name>
<proteinExistence type="predicted"/>
<dbReference type="AlphaFoldDB" id="A0A225ST22"/>
<evidence type="ECO:0000313" key="3">
    <source>
        <dbReference type="Proteomes" id="UP000214747"/>
    </source>
</evidence>
<keyword evidence="3" id="KW-1185">Reference proteome</keyword>
<protein>
    <recommendedName>
        <fullName evidence="4">Bacterial toxin 24 domain-containing protein</fullName>
    </recommendedName>
</protein>
<organism evidence="2 3">
    <name type="scientific">Herbaspirillum aquaticum</name>
    <dbReference type="NCBI Taxonomy" id="568783"/>
    <lineage>
        <taxon>Bacteria</taxon>
        <taxon>Pseudomonadati</taxon>
        <taxon>Pseudomonadota</taxon>
        <taxon>Betaproteobacteria</taxon>
        <taxon>Burkholderiales</taxon>
        <taxon>Oxalobacteraceae</taxon>
        <taxon>Herbaspirillum</taxon>
    </lineage>
</organism>
<evidence type="ECO:0000256" key="1">
    <source>
        <dbReference type="SAM" id="MobiDB-lite"/>
    </source>
</evidence>
<sequence length="66" mass="7352">MAEQVLKDRNGNKIGTIEIRSDGTQVGKDKYGNKRGEYDPRNDVTKDRHGNRVGKGNLLAVLITQL</sequence>
<reference evidence="2 3" key="1">
    <citation type="journal article" date="2010" name="Int. J. Syst. Evol. Microbiol.">
        <title>Reclassification of Herbaspirillum putei as a later heterotypic synonym of Herbaspirillum huttiense, with the description of H. huttiense subsp. huttiense subsp. nov. and H. huttiense subsp. putei subsp. nov., comb. nov., and description of Herbaspirillum aquaticum sp. nov.</title>
        <authorList>
            <person name="Dobritsa A.P."/>
            <person name="Reddy M.C."/>
            <person name="Samadpour M."/>
        </authorList>
    </citation>
    <scope>NUCLEOTIDE SEQUENCE [LARGE SCALE GENOMIC DNA]</scope>
    <source>
        <strain evidence="2 3">IEH 4430</strain>
    </source>
</reference>
<feature type="region of interest" description="Disordered" evidence="1">
    <location>
        <begin position="1"/>
        <end position="51"/>
    </location>
</feature>
<comment type="caution">
    <text evidence="2">The sequence shown here is derived from an EMBL/GenBank/DDBJ whole genome shotgun (WGS) entry which is preliminary data.</text>
</comment>
<evidence type="ECO:0000313" key="2">
    <source>
        <dbReference type="EMBL" id="OWY33947.1"/>
    </source>
</evidence>
<gene>
    <name evidence="2" type="ORF">CEJ45_15075</name>
</gene>
<feature type="compositionally biased region" description="Basic and acidic residues" evidence="1">
    <location>
        <begin position="27"/>
        <end position="50"/>
    </location>
</feature>